<keyword evidence="3" id="KW-1185">Reference proteome</keyword>
<evidence type="ECO:0000313" key="3">
    <source>
        <dbReference type="Proteomes" id="UP000314294"/>
    </source>
</evidence>
<dbReference type="Proteomes" id="UP000314294">
    <property type="component" value="Unassembled WGS sequence"/>
</dbReference>
<dbReference type="EMBL" id="SRLO01000002">
    <property type="protein sequence ID" value="TNN89072.1"/>
    <property type="molecule type" value="Genomic_DNA"/>
</dbReference>
<evidence type="ECO:0000313" key="2">
    <source>
        <dbReference type="EMBL" id="TNN89072.1"/>
    </source>
</evidence>
<feature type="compositionally biased region" description="Basic and acidic residues" evidence="1">
    <location>
        <begin position="35"/>
        <end position="48"/>
    </location>
</feature>
<feature type="region of interest" description="Disordered" evidence="1">
    <location>
        <begin position="35"/>
        <end position="66"/>
    </location>
</feature>
<dbReference type="OrthoDB" id="10614476at2759"/>
<organism evidence="2 3">
    <name type="scientific">Liparis tanakae</name>
    <name type="common">Tanaka's snailfish</name>
    <dbReference type="NCBI Taxonomy" id="230148"/>
    <lineage>
        <taxon>Eukaryota</taxon>
        <taxon>Metazoa</taxon>
        <taxon>Chordata</taxon>
        <taxon>Craniata</taxon>
        <taxon>Vertebrata</taxon>
        <taxon>Euteleostomi</taxon>
        <taxon>Actinopterygii</taxon>
        <taxon>Neopterygii</taxon>
        <taxon>Teleostei</taxon>
        <taxon>Neoteleostei</taxon>
        <taxon>Acanthomorphata</taxon>
        <taxon>Eupercaria</taxon>
        <taxon>Perciformes</taxon>
        <taxon>Cottioidei</taxon>
        <taxon>Cottales</taxon>
        <taxon>Liparidae</taxon>
        <taxon>Liparis</taxon>
    </lineage>
</organism>
<comment type="caution">
    <text evidence="2">The sequence shown here is derived from an EMBL/GenBank/DDBJ whole genome shotgun (WGS) entry which is preliminary data.</text>
</comment>
<feature type="region of interest" description="Disordered" evidence="1">
    <location>
        <begin position="131"/>
        <end position="154"/>
    </location>
</feature>
<gene>
    <name evidence="2" type="ORF">EYF80_000360</name>
</gene>
<proteinExistence type="predicted"/>
<name>A0A4Z2JIJ2_9TELE</name>
<accession>A0A4Z2JIJ2</accession>
<reference evidence="2 3" key="1">
    <citation type="submission" date="2019-03" db="EMBL/GenBank/DDBJ databases">
        <title>First draft genome of Liparis tanakae, snailfish: a comprehensive survey of snailfish specific genes.</title>
        <authorList>
            <person name="Kim W."/>
            <person name="Song I."/>
            <person name="Jeong J.-H."/>
            <person name="Kim D."/>
            <person name="Kim S."/>
            <person name="Ryu S."/>
            <person name="Song J.Y."/>
            <person name="Lee S.K."/>
        </authorList>
    </citation>
    <scope>NUCLEOTIDE SEQUENCE [LARGE SCALE GENOMIC DNA]</scope>
    <source>
        <tissue evidence="2">Muscle</tissue>
    </source>
</reference>
<sequence>MAPTSKTDEHFGGLQALEPKRNNLLWEVLWKSEDTPPSRLSCESERPASTKAVTQQLHGGTYRTRKSLSSDSTLVRVRGPSDVKYNRLQPEAFDLALIDGTRQGGLALQQHWRRALPGTGMPEVCHTPAGNLQAIPPRQGAAEGSVKQRNRTSD</sequence>
<protein>
    <submittedName>
        <fullName evidence="2">Uncharacterized protein</fullName>
    </submittedName>
</protein>
<dbReference type="AlphaFoldDB" id="A0A4Z2JIJ2"/>
<evidence type="ECO:0000256" key="1">
    <source>
        <dbReference type="SAM" id="MobiDB-lite"/>
    </source>
</evidence>